<feature type="compositionally biased region" description="Polar residues" evidence="1">
    <location>
        <begin position="12"/>
        <end position="32"/>
    </location>
</feature>
<accession>A0AAV9CFV1</accession>
<dbReference type="Proteomes" id="UP001180020">
    <property type="component" value="Unassembled WGS sequence"/>
</dbReference>
<feature type="region of interest" description="Disordered" evidence="1">
    <location>
        <begin position="1"/>
        <end position="48"/>
    </location>
</feature>
<evidence type="ECO:0000259" key="2">
    <source>
        <dbReference type="Pfam" id="PF13266"/>
    </source>
</evidence>
<feature type="domain" description="DUF4057" evidence="2">
    <location>
        <begin position="3"/>
        <end position="68"/>
    </location>
</feature>
<gene>
    <name evidence="3" type="ORF">QJS10_CPB19g01434</name>
</gene>
<reference evidence="3" key="1">
    <citation type="journal article" date="2023" name="Nat. Commun.">
        <title>Diploid and tetraploid genomes of Acorus and the evolution of monocots.</title>
        <authorList>
            <person name="Ma L."/>
            <person name="Liu K.W."/>
            <person name="Li Z."/>
            <person name="Hsiao Y.Y."/>
            <person name="Qi Y."/>
            <person name="Fu T."/>
            <person name="Tang G.D."/>
            <person name="Zhang D."/>
            <person name="Sun W.H."/>
            <person name="Liu D.K."/>
            <person name="Li Y."/>
            <person name="Chen G.Z."/>
            <person name="Liu X.D."/>
            <person name="Liao X.Y."/>
            <person name="Jiang Y.T."/>
            <person name="Yu X."/>
            <person name="Hao Y."/>
            <person name="Huang J."/>
            <person name="Zhao X.W."/>
            <person name="Ke S."/>
            <person name="Chen Y.Y."/>
            <person name="Wu W.L."/>
            <person name="Hsu J.L."/>
            <person name="Lin Y.F."/>
            <person name="Huang M.D."/>
            <person name="Li C.Y."/>
            <person name="Huang L."/>
            <person name="Wang Z.W."/>
            <person name="Zhao X."/>
            <person name="Zhong W.Y."/>
            <person name="Peng D.H."/>
            <person name="Ahmad S."/>
            <person name="Lan S."/>
            <person name="Zhang J.S."/>
            <person name="Tsai W.C."/>
            <person name="Van de Peer Y."/>
            <person name="Liu Z.J."/>
        </authorList>
    </citation>
    <scope>NUCLEOTIDE SEQUENCE</scope>
    <source>
        <strain evidence="3">CP</strain>
    </source>
</reference>
<comment type="caution">
    <text evidence="3">The sequence shown here is derived from an EMBL/GenBank/DDBJ whole genome shotgun (WGS) entry which is preliminary data.</text>
</comment>
<dbReference type="PANTHER" id="PTHR31132:SF13">
    <property type="entry name" value="N-LYSINE METHYLTRANSFERASE"/>
    <property type="match status" value="1"/>
</dbReference>
<evidence type="ECO:0000256" key="1">
    <source>
        <dbReference type="SAM" id="MobiDB-lite"/>
    </source>
</evidence>
<organism evidence="3 4">
    <name type="scientific">Acorus calamus</name>
    <name type="common">Sweet flag</name>
    <dbReference type="NCBI Taxonomy" id="4465"/>
    <lineage>
        <taxon>Eukaryota</taxon>
        <taxon>Viridiplantae</taxon>
        <taxon>Streptophyta</taxon>
        <taxon>Embryophyta</taxon>
        <taxon>Tracheophyta</taxon>
        <taxon>Spermatophyta</taxon>
        <taxon>Magnoliopsida</taxon>
        <taxon>Liliopsida</taxon>
        <taxon>Acoraceae</taxon>
        <taxon>Acorus</taxon>
    </lineage>
</organism>
<dbReference type="PANTHER" id="PTHR31132">
    <property type="entry name" value="N-LYSINE METHYLTRANSFERASE"/>
    <property type="match status" value="1"/>
</dbReference>
<proteinExistence type="predicted"/>
<dbReference type="Pfam" id="PF13266">
    <property type="entry name" value="DUF4057"/>
    <property type="match status" value="1"/>
</dbReference>
<dbReference type="EMBL" id="JAUJYO010000019">
    <property type="protein sequence ID" value="KAK1287830.1"/>
    <property type="molecule type" value="Genomic_DNA"/>
</dbReference>
<evidence type="ECO:0000313" key="4">
    <source>
        <dbReference type="Proteomes" id="UP001180020"/>
    </source>
</evidence>
<protein>
    <recommendedName>
        <fullName evidence="2">DUF4057 domain-containing protein</fullName>
    </recommendedName>
</protein>
<evidence type="ECO:0000313" key="3">
    <source>
        <dbReference type="EMBL" id="KAK1287830.1"/>
    </source>
</evidence>
<feature type="compositionally biased region" description="Basic residues" evidence="1">
    <location>
        <begin position="1"/>
        <end position="11"/>
    </location>
</feature>
<sequence>MERSTPVRKPHTSTADLLTWSENQTVSDQATPGGSRPGMRPHQPSTKIGAVLGGQVTDEEVDSLLKRYMSFTVLRGWLRQCEDVPTTPTR</sequence>
<reference evidence="3" key="2">
    <citation type="submission" date="2023-06" db="EMBL/GenBank/DDBJ databases">
        <authorList>
            <person name="Ma L."/>
            <person name="Liu K.-W."/>
            <person name="Li Z."/>
            <person name="Hsiao Y.-Y."/>
            <person name="Qi Y."/>
            <person name="Fu T."/>
            <person name="Tang G."/>
            <person name="Zhang D."/>
            <person name="Sun W.-H."/>
            <person name="Liu D.-K."/>
            <person name="Li Y."/>
            <person name="Chen G.-Z."/>
            <person name="Liu X.-D."/>
            <person name="Liao X.-Y."/>
            <person name="Jiang Y.-T."/>
            <person name="Yu X."/>
            <person name="Hao Y."/>
            <person name="Huang J."/>
            <person name="Zhao X.-W."/>
            <person name="Ke S."/>
            <person name="Chen Y.-Y."/>
            <person name="Wu W.-L."/>
            <person name="Hsu J.-L."/>
            <person name="Lin Y.-F."/>
            <person name="Huang M.-D."/>
            <person name="Li C.-Y."/>
            <person name="Huang L."/>
            <person name="Wang Z.-W."/>
            <person name="Zhao X."/>
            <person name="Zhong W.-Y."/>
            <person name="Peng D.-H."/>
            <person name="Ahmad S."/>
            <person name="Lan S."/>
            <person name="Zhang J.-S."/>
            <person name="Tsai W.-C."/>
            <person name="Van De Peer Y."/>
            <person name="Liu Z.-J."/>
        </authorList>
    </citation>
    <scope>NUCLEOTIDE SEQUENCE</scope>
    <source>
        <strain evidence="3">CP</strain>
        <tissue evidence="3">Leaves</tissue>
    </source>
</reference>
<dbReference type="InterPro" id="IPR025131">
    <property type="entry name" value="DUF4057"/>
</dbReference>
<keyword evidence="4" id="KW-1185">Reference proteome</keyword>
<name>A0AAV9CFV1_ACOCL</name>
<dbReference type="AlphaFoldDB" id="A0AAV9CFV1"/>